<dbReference type="SUPFAM" id="SSF56112">
    <property type="entry name" value="Protein kinase-like (PK-like)"/>
    <property type="match status" value="1"/>
</dbReference>
<keyword evidence="2" id="KW-0472">Membrane</keyword>
<keyword evidence="2" id="KW-0812">Transmembrane</keyword>
<dbReference type="PROSITE" id="PS50011">
    <property type="entry name" value="PROTEIN_KINASE_DOM"/>
    <property type="match status" value="1"/>
</dbReference>
<dbReference type="Proteomes" id="UP000887540">
    <property type="component" value="Unplaced"/>
</dbReference>
<name>A0A914BWA5_9BILA</name>
<reference evidence="5" key="1">
    <citation type="submission" date="2022-11" db="UniProtKB">
        <authorList>
            <consortium name="WormBaseParasite"/>
        </authorList>
    </citation>
    <scope>IDENTIFICATION</scope>
</reference>
<dbReference type="Pfam" id="PF07714">
    <property type="entry name" value="PK_Tyr_Ser-Thr"/>
    <property type="match status" value="1"/>
</dbReference>
<dbReference type="InterPro" id="IPR011009">
    <property type="entry name" value="Kinase-like_dom_sf"/>
</dbReference>
<dbReference type="GO" id="GO:0007169">
    <property type="term" value="P:cell surface receptor protein tyrosine kinase signaling pathway"/>
    <property type="evidence" value="ECO:0007669"/>
    <property type="project" value="TreeGrafter"/>
</dbReference>
<dbReference type="InterPro" id="IPR050122">
    <property type="entry name" value="RTK"/>
</dbReference>
<dbReference type="Gene3D" id="3.30.200.20">
    <property type="entry name" value="Phosphorylase Kinase, domain 1"/>
    <property type="match status" value="1"/>
</dbReference>
<dbReference type="Gene3D" id="1.10.510.10">
    <property type="entry name" value="Transferase(Phosphotransferase) domain 1"/>
    <property type="match status" value="1"/>
</dbReference>
<dbReference type="PRINTS" id="PR00109">
    <property type="entry name" value="TYRKINASE"/>
</dbReference>
<dbReference type="SMART" id="SM00219">
    <property type="entry name" value="TyrKc"/>
    <property type="match status" value="1"/>
</dbReference>
<feature type="transmembrane region" description="Helical" evidence="2">
    <location>
        <begin position="65"/>
        <end position="89"/>
    </location>
</feature>
<dbReference type="AlphaFoldDB" id="A0A914BWA5"/>
<feature type="region of interest" description="Disordered" evidence="1">
    <location>
        <begin position="1"/>
        <end position="26"/>
    </location>
</feature>
<evidence type="ECO:0000313" key="4">
    <source>
        <dbReference type="Proteomes" id="UP000887540"/>
    </source>
</evidence>
<feature type="domain" description="Protein kinase" evidence="3">
    <location>
        <begin position="134"/>
        <end position="394"/>
    </location>
</feature>
<dbReference type="InterPro" id="IPR008266">
    <property type="entry name" value="Tyr_kinase_AS"/>
</dbReference>
<feature type="compositionally biased region" description="Polar residues" evidence="1">
    <location>
        <begin position="12"/>
        <end position="21"/>
    </location>
</feature>
<dbReference type="WBParaSite" id="ACRNAN_Path_1131.g4377.t1">
    <property type="protein sequence ID" value="ACRNAN_Path_1131.g4377.t1"/>
    <property type="gene ID" value="ACRNAN_Path_1131.g4377"/>
</dbReference>
<evidence type="ECO:0000256" key="1">
    <source>
        <dbReference type="SAM" id="MobiDB-lite"/>
    </source>
</evidence>
<dbReference type="PANTHER" id="PTHR24416:SF600">
    <property type="entry name" value="PDGF- AND VEGF-RECEPTOR RELATED, ISOFORM J"/>
    <property type="match status" value="1"/>
</dbReference>
<sequence length="394" mass="44364">MSTVSERAVVNDDTSNTTLQNTSADTSTSAFTSSSIVSESSSSITSTMESTTTDAGDDQNSNLTILFVCIALAFILLFTIAITTVVLLMRKYKLKITKMSFYNTILANNLTNNSNPIESRHSNLGEIPEEDLRIDRKSILGAGEFAIVYTGYLKSSSQELRRFSGNQIARIAQKTHALPQKVAVKVERTNKRKILYHEIEIMNKLGYHVHLLCLIGYLTSTDLPTIVLEYCVNKDLLVYLRKNRDSLPRTTKILISFAWQICDGMVYLSSRGFIHRDLAARNIFLTDEMVAKIGDFGLCEKINGPARIDLPEKLPIKWIAIESLKEKVYSTKTDIAELDAKKVEIDSKKLVKLFGGRRLKECKPGNESDCLKGFKCCAWRRLYQCFPEHCPEMI</sequence>
<dbReference type="PROSITE" id="PS00109">
    <property type="entry name" value="PROTEIN_KINASE_TYR"/>
    <property type="match status" value="1"/>
</dbReference>
<dbReference type="InterPro" id="IPR020635">
    <property type="entry name" value="Tyr_kinase_cat_dom"/>
</dbReference>
<dbReference type="GO" id="GO:0005524">
    <property type="term" value="F:ATP binding"/>
    <property type="evidence" value="ECO:0007669"/>
    <property type="project" value="InterPro"/>
</dbReference>
<protein>
    <submittedName>
        <fullName evidence="5">Protein kinase domain-containing protein</fullName>
    </submittedName>
</protein>
<dbReference type="GO" id="GO:0043235">
    <property type="term" value="C:receptor complex"/>
    <property type="evidence" value="ECO:0007669"/>
    <property type="project" value="TreeGrafter"/>
</dbReference>
<proteinExistence type="predicted"/>
<dbReference type="GO" id="GO:0005886">
    <property type="term" value="C:plasma membrane"/>
    <property type="evidence" value="ECO:0007669"/>
    <property type="project" value="TreeGrafter"/>
</dbReference>
<dbReference type="InterPro" id="IPR000719">
    <property type="entry name" value="Prot_kinase_dom"/>
</dbReference>
<dbReference type="PANTHER" id="PTHR24416">
    <property type="entry name" value="TYROSINE-PROTEIN KINASE RECEPTOR"/>
    <property type="match status" value="1"/>
</dbReference>
<evidence type="ECO:0000313" key="5">
    <source>
        <dbReference type="WBParaSite" id="ACRNAN_Path_1131.g4377.t1"/>
    </source>
</evidence>
<organism evidence="4 5">
    <name type="scientific">Acrobeloides nanus</name>
    <dbReference type="NCBI Taxonomy" id="290746"/>
    <lineage>
        <taxon>Eukaryota</taxon>
        <taxon>Metazoa</taxon>
        <taxon>Ecdysozoa</taxon>
        <taxon>Nematoda</taxon>
        <taxon>Chromadorea</taxon>
        <taxon>Rhabditida</taxon>
        <taxon>Tylenchina</taxon>
        <taxon>Cephalobomorpha</taxon>
        <taxon>Cephaloboidea</taxon>
        <taxon>Cephalobidae</taxon>
        <taxon>Acrobeloides</taxon>
    </lineage>
</organism>
<accession>A0A914BWA5</accession>
<evidence type="ECO:0000256" key="2">
    <source>
        <dbReference type="SAM" id="Phobius"/>
    </source>
</evidence>
<keyword evidence="2" id="KW-1133">Transmembrane helix</keyword>
<dbReference type="GO" id="GO:0004714">
    <property type="term" value="F:transmembrane receptor protein tyrosine kinase activity"/>
    <property type="evidence" value="ECO:0007669"/>
    <property type="project" value="TreeGrafter"/>
</dbReference>
<dbReference type="InterPro" id="IPR001245">
    <property type="entry name" value="Ser-Thr/Tyr_kinase_cat_dom"/>
</dbReference>
<keyword evidence="4" id="KW-1185">Reference proteome</keyword>
<evidence type="ECO:0000259" key="3">
    <source>
        <dbReference type="PROSITE" id="PS50011"/>
    </source>
</evidence>